<evidence type="ECO:0000313" key="4">
    <source>
        <dbReference type="Proteomes" id="UP000823635"/>
    </source>
</evidence>
<reference evidence="3" key="2">
    <citation type="journal article" date="2021" name="PeerJ">
        <title>Extensive microbial diversity within the chicken gut microbiome revealed by metagenomics and culture.</title>
        <authorList>
            <person name="Gilroy R."/>
            <person name="Ravi A."/>
            <person name="Getino M."/>
            <person name="Pursley I."/>
            <person name="Horton D.L."/>
            <person name="Alikhan N.F."/>
            <person name="Baker D."/>
            <person name="Gharbi K."/>
            <person name="Hall N."/>
            <person name="Watson M."/>
            <person name="Adriaenssens E.M."/>
            <person name="Foster-Nyarko E."/>
            <person name="Jarju S."/>
            <person name="Secka A."/>
            <person name="Antonio M."/>
            <person name="Oren A."/>
            <person name="Chaudhuri R.R."/>
            <person name="La Ragione R."/>
            <person name="Hildebrand F."/>
            <person name="Pallen M.J."/>
        </authorList>
    </citation>
    <scope>NUCLEOTIDE SEQUENCE</scope>
    <source>
        <strain evidence="3">15467</strain>
    </source>
</reference>
<feature type="non-terminal residue" evidence="3">
    <location>
        <position position="147"/>
    </location>
</feature>
<dbReference type="Gene3D" id="3.90.79.10">
    <property type="entry name" value="Nucleoside Triphosphate Pyrophosphohydrolase"/>
    <property type="match status" value="1"/>
</dbReference>
<reference evidence="3" key="1">
    <citation type="submission" date="2020-10" db="EMBL/GenBank/DDBJ databases">
        <authorList>
            <person name="Gilroy R."/>
        </authorList>
    </citation>
    <scope>NUCLEOTIDE SEQUENCE</scope>
    <source>
        <strain evidence="3">15467</strain>
    </source>
</reference>
<evidence type="ECO:0000313" key="3">
    <source>
        <dbReference type="EMBL" id="MBO8428346.1"/>
    </source>
</evidence>
<gene>
    <name evidence="3" type="ORF">IAC68_00220</name>
</gene>
<keyword evidence="1" id="KW-0378">Hydrolase</keyword>
<dbReference type="AlphaFoldDB" id="A0A9D9GX75"/>
<dbReference type="PROSITE" id="PS00893">
    <property type="entry name" value="NUDIX_BOX"/>
    <property type="match status" value="1"/>
</dbReference>
<feature type="domain" description="Nudix hydrolase" evidence="2">
    <location>
        <begin position="71"/>
        <end position="147"/>
    </location>
</feature>
<organism evidence="3 4">
    <name type="scientific">Candidatus Egerieousia excrementavium</name>
    <dbReference type="NCBI Taxonomy" id="2840778"/>
    <lineage>
        <taxon>Bacteria</taxon>
        <taxon>Pseudomonadati</taxon>
        <taxon>Bacteroidota</taxon>
        <taxon>Bacteroidia</taxon>
        <taxon>Bacteroidales</taxon>
        <taxon>Candidatus Egerieousia</taxon>
    </lineage>
</organism>
<dbReference type="Pfam" id="PF00293">
    <property type="entry name" value="NUDIX"/>
    <property type="match status" value="1"/>
</dbReference>
<dbReference type="InterPro" id="IPR020084">
    <property type="entry name" value="NUDIX_hydrolase_CS"/>
</dbReference>
<proteinExistence type="predicted"/>
<accession>A0A9D9GX75</accession>
<dbReference type="PROSITE" id="PS51462">
    <property type="entry name" value="NUDIX"/>
    <property type="match status" value="1"/>
</dbReference>
<dbReference type="Proteomes" id="UP000823635">
    <property type="component" value="Unassembled WGS sequence"/>
</dbReference>
<dbReference type="GO" id="GO:0016787">
    <property type="term" value="F:hydrolase activity"/>
    <property type="evidence" value="ECO:0007669"/>
    <property type="project" value="UniProtKB-KW"/>
</dbReference>
<comment type="caution">
    <text evidence="3">The sequence shown here is derived from an EMBL/GenBank/DDBJ whole genome shotgun (WGS) entry which is preliminary data.</text>
</comment>
<dbReference type="EMBL" id="JADINB010000006">
    <property type="protein sequence ID" value="MBO8428346.1"/>
    <property type="molecule type" value="Genomic_DNA"/>
</dbReference>
<sequence>MYKIFYNSRVLVLCSDSKEVKQPDAVYVCPAGSSLPKELPEIFRGDSIIKTIAVVTCNPEQTFNELRRNFKEITAAGGLVHNEKGEFLLILRNGIWDLPKGKAEEGEMIQTTALREVGEECGLKGVTLGAPVCITRHCYSRGDDFIL</sequence>
<name>A0A9D9GX75_9BACT</name>
<dbReference type="InterPro" id="IPR015797">
    <property type="entry name" value="NUDIX_hydrolase-like_dom_sf"/>
</dbReference>
<dbReference type="InterPro" id="IPR000086">
    <property type="entry name" value="NUDIX_hydrolase_dom"/>
</dbReference>
<dbReference type="SUPFAM" id="SSF55811">
    <property type="entry name" value="Nudix"/>
    <property type="match status" value="1"/>
</dbReference>
<evidence type="ECO:0000256" key="1">
    <source>
        <dbReference type="ARBA" id="ARBA00022801"/>
    </source>
</evidence>
<protein>
    <submittedName>
        <fullName evidence="3">NUDIX domain-containing protein</fullName>
    </submittedName>
</protein>
<evidence type="ECO:0000259" key="2">
    <source>
        <dbReference type="PROSITE" id="PS51462"/>
    </source>
</evidence>